<accession>A0ABT7SXM3</accession>
<gene>
    <name evidence="4" type="ORF">QTP81_10000</name>
</gene>
<proteinExistence type="inferred from homology"/>
<evidence type="ECO:0000313" key="4">
    <source>
        <dbReference type="EMBL" id="MDM7860928.1"/>
    </source>
</evidence>
<keyword evidence="5" id="KW-1185">Reference proteome</keyword>
<dbReference type="Gene3D" id="1.10.10.10">
    <property type="entry name" value="Winged helix-like DNA-binding domain superfamily/Winged helix DNA-binding domain"/>
    <property type="match status" value="1"/>
</dbReference>
<dbReference type="InterPro" id="IPR036388">
    <property type="entry name" value="WH-like_DNA-bd_sf"/>
</dbReference>
<dbReference type="Pfam" id="PF17783">
    <property type="entry name" value="WHD_CvfB"/>
    <property type="match status" value="1"/>
</dbReference>
<dbReference type="InterPro" id="IPR039566">
    <property type="entry name" value="CvfB_S1_st"/>
</dbReference>
<comment type="similarity">
    <text evidence="1">Belongs to the CvfB family.</text>
</comment>
<dbReference type="Gene3D" id="2.40.50.140">
    <property type="entry name" value="Nucleic acid-binding proteins"/>
    <property type="match status" value="2"/>
</dbReference>
<dbReference type="InterPro" id="IPR012340">
    <property type="entry name" value="NA-bd_OB-fold"/>
</dbReference>
<dbReference type="PIRSF" id="PIRSF012524">
    <property type="entry name" value="YitL_S1"/>
    <property type="match status" value="1"/>
</dbReference>
<evidence type="ECO:0000313" key="5">
    <source>
        <dbReference type="Proteomes" id="UP001234343"/>
    </source>
</evidence>
<dbReference type="InterPro" id="IPR014464">
    <property type="entry name" value="CvfB_fam"/>
</dbReference>
<dbReference type="PANTHER" id="PTHR37296:SF1">
    <property type="entry name" value="CONSERVED VIRULENCE FACTOR B"/>
    <property type="match status" value="1"/>
</dbReference>
<feature type="domain" description="Conserved virulence factor B first S1" evidence="2">
    <location>
        <begin position="4"/>
        <end position="65"/>
    </location>
</feature>
<dbReference type="InterPro" id="IPR040764">
    <property type="entry name" value="CvfB_WH"/>
</dbReference>
<dbReference type="EMBL" id="JAUCBP010000007">
    <property type="protein sequence ID" value="MDM7860928.1"/>
    <property type="molecule type" value="Genomic_DNA"/>
</dbReference>
<comment type="caution">
    <text evidence="4">The sequence shown here is derived from an EMBL/GenBank/DDBJ whole genome shotgun (WGS) entry which is preliminary data.</text>
</comment>
<evidence type="ECO:0000259" key="2">
    <source>
        <dbReference type="Pfam" id="PF13509"/>
    </source>
</evidence>
<reference evidence="4 5" key="1">
    <citation type="submission" date="2023-06" db="EMBL/GenBank/DDBJ databases">
        <title>Alteromonas sp. ASW11-36 isolated from intertidal sand.</title>
        <authorList>
            <person name="Li Y."/>
        </authorList>
    </citation>
    <scope>NUCLEOTIDE SEQUENCE [LARGE SCALE GENOMIC DNA]</scope>
    <source>
        <strain evidence="4 5">ASW11-36</strain>
    </source>
</reference>
<protein>
    <submittedName>
        <fullName evidence="4">S1-like domain-containing RNA-binding protein</fullName>
    </submittedName>
</protein>
<evidence type="ECO:0000256" key="1">
    <source>
        <dbReference type="PIRNR" id="PIRNR012524"/>
    </source>
</evidence>
<sequence>MIKVGAINRLTVAEELPFAWLLQDTKGNQTALLANVNAPKDIRPGMQLEVFVTYDEDGQLAATTQTPKAKVGDLIKLKAVGVTDFGAFFDWGLERDLLVLKRDQERPIAEGLEYFVHIYHDEESQRILGSTRLHYFYPEKIQAEKPLEEKQQVSAKVYAKTELGLKVIIDDYYLGLLFHSEALTKLKVGDSFTGSVKQIRSDGKIDVTMHQAGHAARRSLEEMILDDLEAHGGLSSITDKSTPEEIYAHFKVSKGAYKKAIGTLYKQHKIVLSKTSIKLAEK</sequence>
<feature type="domain" description="Conserved virulence factor B-like winged helix" evidence="3">
    <location>
        <begin position="222"/>
        <end position="279"/>
    </location>
</feature>
<dbReference type="PANTHER" id="PTHR37296">
    <property type="entry name" value="CONSERVED VIRULENCE FACTOR B"/>
    <property type="match status" value="1"/>
</dbReference>
<dbReference type="Proteomes" id="UP001234343">
    <property type="component" value="Unassembled WGS sequence"/>
</dbReference>
<dbReference type="Pfam" id="PF13509">
    <property type="entry name" value="S1_2"/>
    <property type="match status" value="1"/>
</dbReference>
<organism evidence="4 5">
    <name type="scientific">Alteromonas arenosi</name>
    <dbReference type="NCBI Taxonomy" id="3055817"/>
    <lineage>
        <taxon>Bacteria</taxon>
        <taxon>Pseudomonadati</taxon>
        <taxon>Pseudomonadota</taxon>
        <taxon>Gammaproteobacteria</taxon>
        <taxon>Alteromonadales</taxon>
        <taxon>Alteromonadaceae</taxon>
        <taxon>Alteromonas/Salinimonas group</taxon>
        <taxon>Alteromonas</taxon>
    </lineage>
</organism>
<evidence type="ECO:0000259" key="3">
    <source>
        <dbReference type="Pfam" id="PF17783"/>
    </source>
</evidence>
<dbReference type="RefSeq" id="WP_289365212.1">
    <property type="nucleotide sequence ID" value="NZ_JAUCBP010000007.1"/>
</dbReference>
<name>A0ABT7SXM3_9ALTE</name>